<dbReference type="EMBL" id="JACASE010000004">
    <property type="protein sequence ID" value="KAF6476160.1"/>
    <property type="molecule type" value="Genomic_DNA"/>
</dbReference>
<organism evidence="14 15">
    <name type="scientific">Rousettus aegyptiacus</name>
    <name type="common">Egyptian fruit bat</name>
    <name type="synonym">Pteropus aegyptiacus</name>
    <dbReference type="NCBI Taxonomy" id="9407"/>
    <lineage>
        <taxon>Eukaryota</taxon>
        <taxon>Metazoa</taxon>
        <taxon>Chordata</taxon>
        <taxon>Craniata</taxon>
        <taxon>Vertebrata</taxon>
        <taxon>Euteleostomi</taxon>
        <taxon>Mammalia</taxon>
        <taxon>Eutheria</taxon>
        <taxon>Laurasiatheria</taxon>
        <taxon>Chiroptera</taxon>
        <taxon>Yinpterochiroptera</taxon>
        <taxon>Pteropodoidea</taxon>
        <taxon>Pteropodidae</taxon>
        <taxon>Rousettinae</taxon>
        <taxon>Rousettus</taxon>
    </lineage>
</organism>
<evidence type="ECO:0000256" key="1">
    <source>
        <dbReference type="ARBA" id="ARBA00004115"/>
    </source>
</evidence>
<evidence type="ECO:0000256" key="8">
    <source>
        <dbReference type="ARBA" id="ARBA00023242"/>
    </source>
</evidence>
<dbReference type="PANTHER" id="PTHR31395:SF14">
    <property type="entry name" value="PROTEIN SHISA-5"/>
    <property type="match status" value="1"/>
</dbReference>
<keyword evidence="4" id="KW-0053">Apoptosis</keyword>
<keyword evidence="3 13" id="KW-0812">Transmembrane</keyword>
<dbReference type="GO" id="GO:0006915">
    <property type="term" value="P:apoptotic process"/>
    <property type="evidence" value="ECO:0007669"/>
    <property type="project" value="UniProtKB-KW"/>
</dbReference>
<keyword evidence="5" id="KW-0256">Endoplasmic reticulum</keyword>
<reference evidence="14 15" key="1">
    <citation type="journal article" date="2020" name="Nature">
        <title>Six reference-quality genomes reveal evolution of bat adaptations.</title>
        <authorList>
            <person name="Jebb D."/>
            <person name="Huang Z."/>
            <person name="Pippel M."/>
            <person name="Hughes G.M."/>
            <person name="Lavrichenko K."/>
            <person name="Devanna P."/>
            <person name="Winkler S."/>
            <person name="Jermiin L.S."/>
            <person name="Skirmuntt E.C."/>
            <person name="Katzourakis A."/>
            <person name="Burkitt-Gray L."/>
            <person name="Ray D.A."/>
            <person name="Sullivan K.A.M."/>
            <person name="Roscito J.G."/>
            <person name="Kirilenko B.M."/>
            <person name="Davalos L.M."/>
            <person name="Corthals A.P."/>
            <person name="Power M.L."/>
            <person name="Jones G."/>
            <person name="Ransome R.D."/>
            <person name="Dechmann D.K.N."/>
            <person name="Locatelli A.G."/>
            <person name="Puechmaille S.J."/>
            <person name="Fedrigo O."/>
            <person name="Jarvis E.D."/>
            <person name="Hiller M."/>
            <person name="Vernes S.C."/>
            <person name="Myers E.W."/>
            <person name="Teeling E.C."/>
        </authorList>
    </citation>
    <scope>NUCLEOTIDE SEQUENCE [LARGE SCALE GENOMIC DNA]</scope>
    <source>
        <strain evidence="14">MRouAeg1</strain>
        <tissue evidence="14">Muscle</tissue>
    </source>
</reference>
<evidence type="ECO:0000256" key="5">
    <source>
        <dbReference type="ARBA" id="ARBA00022824"/>
    </source>
</evidence>
<dbReference type="AlphaFoldDB" id="A0A7J8HVV2"/>
<feature type="transmembrane region" description="Helical" evidence="13">
    <location>
        <begin position="6"/>
        <end position="33"/>
    </location>
</feature>
<protein>
    <recommendedName>
        <fullName evidence="11">Protein shisa-5</fullName>
    </recommendedName>
    <alternativeName>
        <fullName evidence="12">Scotin</fullName>
    </alternativeName>
</protein>
<evidence type="ECO:0000313" key="15">
    <source>
        <dbReference type="Proteomes" id="UP000593571"/>
    </source>
</evidence>
<evidence type="ECO:0000256" key="13">
    <source>
        <dbReference type="SAM" id="Phobius"/>
    </source>
</evidence>
<evidence type="ECO:0000256" key="10">
    <source>
        <dbReference type="ARBA" id="ARBA00038108"/>
    </source>
</evidence>
<accession>A0A7J8HVV2</accession>
<evidence type="ECO:0000256" key="4">
    <source>
        <dbReference type="ARBA" id="ARBA00022703"/>
    </source>
</evidence>
<dbReference type="PANTHER" id="PTHR31395">
    <property type="entry name" value="SHISA"/>
    <property type="match status" value="1"/>
</dbReference>
<evidence type="ECO:0000256" key="2">
    <source>
        <dbReference type="ARBA" id="ARBA00004126"/>
    </source>
</evidence>
<dbReference type="GO" id="GO:0005789">
    <property type="term" value="C:endoplasmic reticulum membrane"/>
    <property type="evidence" value="ECO:0007669"/>
    <property type="project" value="UniProtKB-SubCell"/>
</dbReference>
<evidence type="ECO:0000313" key="14">
    <source>
        <dbReference type="EMBL" id="KAF6476160.1"/>
    </source>
</evidence>
<evidence type="ECO:0000256" key="3">
    <source>
        <dbReference type="ARBA" id="ARBA00022692"/>
    </source>
</evidence>
<dbReference type="InterPro" id="IPR026910">
    <property type="entry name" value="Shisa"/>
</dbReference>
<comment type="similarity">
    <text evidence="10">Belongs to the shisa family.</text>
</comment>
<gene>
    <name evidence="14" type="ORF">HJG63_017559</name>
</gene>
<name>A0A7J8HVV2_ROUAE</name>
<evidence type="ECO:0000256" key="11">
    <source>
        <dbReference type="ARBA" id="ARBA00040441"/>
    </source>
</evidence>
<evidence type="ECO:0000256" key="9">
    <source>
        <dbReference type="ARBA" id="ARBA00037507"/>
    </source>
</evidence>
<evidence type="ECO:0000256" key="6">
    <source>
        <dbReference type="ARBA" id="ARBA00022989"/>
    </source>
</evidence>
<sequence>MGFGATAAIGLTIFVLFVVTIIICFTCSCCCLYKMCRRPRPIVTATTSTTVVHAPYPQPPSVPPSYPGPSYQGYHPVPPRPGMAAAPYPPQYPPPYPAQPTGPPAYHETLAGEHGPLLSMQDVYVSSVHKASYDADKVGGATLAGVAGTILRSLPHLKLYFLKISSKIQSMGWEFLPRPPRGGQVGLVTLGEHSFLWTRGTGVLDLAEWLATARGRSLSSGCVLPLEEPEL</sequence>
<evidence type="ECO:0000256" key="12">
    <source>
        <dbReference type="ARBA" id="ARBA00041983"/>
    </source>
</evidence>
<comment type="function">
    <text evidence="9">Can induce apoptosis in a caspase-dependent manner and plays a role in p53/TP53-dependent apoptosis.</text>
</comment>
<keyword evidence="8" id="KW-0539">Nucleus</keyword>
<evidence type="ECO:0000256" key="7">
    <source>
        <dbReference type="ARBA" id="ARBA00023136"/>
    </source>
</evidence>
<comment type="subcellular location">
    <subcellularLocation>
        <location evidence="1">Endoplasmic reticulum membrane</location>
        <topology evidence="1">Single-pass type I membrane protein</topology>
    </subcellularLocation>
    <subcellularLocation>
        <location evidence="2">Nucleus membrane</location>
    </subcellularLocation>
</comment>
<keyword evidence="15" id="KW-1185">Reference proteome</keyword>
<dbReference type="Proteomes" id="UP000593571">
    <property type="component" value="Unassembled WGS sequence"/>
</dbReference>
<proteinExistence type="inferred from homology"/>
<keyword evidence="6 13" id="KW-1133">Transmembrane helix</keyword>
<comment type="caution">
    <text evidence="14">The sequence shown here is derived from an EMBL/GenBank/DDBJ whole genome shotgun (WGS) entry which is preliminary data.</text>
</comment>
<keyword evidence="7 13" id="KW-0472">Membrane</keyword>
<dbReference type="GO" id="GO:0031965">
    <property type="term" value="C:nuclear membrane"/>
    <property type="evidence" value="ECO:0007669"/>
    <property type="project" value="UniProtKB-SubCell"/>
</dbReference>